<sequence length="436" mass="50796">MSEQNSEFKSTKEIMKLNEGEKAKVRGWVYRKRDLADNIFIVIRDSDGILQTVLPRKNSSEKIVSLAEKVNIESSIIVEGIIKDDERAPGGKELQIENLSVIGFSDDFPIKGGESIDYLLDIRHLWLRSRKLTAIMKIRQSILEGMREYFKRNNWWEVNPPILTQSAVEGGATLFEVNFFGKKAYLSQSAQFYLEVMIFSLERVWAITPSFRAEKSRTRRHLYEYYHLEGEAAWMDMKDMMKHVEGLVKSAIKKVLDERLEELEIVKRNVGILENSLKTSFPEITYDEAIEKLKRKGINLKWGDDIGADEEKVLTEYYDTPFFLTMFPKHLKSFYMKIDDSRPELVYGFDLEAPEGYGEVVGGSQREDSYEKLYKRIIEEGLNPNDYQWYLDLRKYGSVPHSGYGLGVDRLVTWIAGLDHIRDSIPFPRFRERIYP</sequence>
<accession>L0AB37</accession>
<dbReference type="AlphaFoldDB" id="L0AB37"/>
<dbReference type="Gene3D" id="3.30.930.10">
    <property type="entry name" value="Bira Bifunctional Protein, Domain 2"/>
    <property type="match status" value="1"/>
</dbReference>
<dbReference type="SUPFAM" id="SSF55681">
    <property type="entry name" value="Class II aaRS and biotin synthetases"/>
    <property type="match status" value="1"/>
</dbReference>
<comment type="similarity">
    <text evidence="1">Belongs to the class-II aminoacyl-tRNA synthetase family.</text>
</comment>
<dbReference type="InParanoid" id="L0AB37"/>
<dbReference type="Pfam" id="PF01336">
    <property type="entry name" value="tRNA_anti-codon"/>
    <property type="match status" value="1"/>
</dbReference>
<evidence type="ECO:0000256" key="5">
    <source>
        <dbReference type="ARBA" id="ARBA00022840"/>
    </source>
</evidence>
<dbReference type="NCBIfam" id="TIGR00457">
    <property type="entry name" value="asnS"/>
    <property type="match status" value="1"/>
</dbReference>
<evidence type="ECO:0000259" key="9">
    <source>
        <dbReference type="PROSITE" id="PS50862"/>
    </source>
</evidence>
<reference evidence="11" key="1">
    <citation type="submission" date="2012-03" db="EMBL/GenBank/DDBJ databases">
        <title>Complete genome of Caldisphaera lagunensis DSM 15908.</title>
        <authorList>
            <person name="Lucas S."/>
            <person name="Copeland A."/>
            <person name="Lapidus A."/>
            <person name="Glavina del Rio T."/>
            <person name="Dalin E."/>
            <person name="Tice H."/>
            <person name="Bruce D."/>
            <person name="Goodwin L."/>
            <person name="Pitluck S."/>
            <person name="Peters L."/>
            <person name="Mikhailova N."/>
            <person name="Teshima H."/>
            <person name="Kyrpides N."/>
            <person name="Mavromatis K."/>
            <person name="Ivanova N."/>
            <person name="Brettin T."/>
            <person name="Detter J.C."/>
            <person name="Han C."/>
            <person name="Larimer F."/>
            <person name="Land M."/>
            <person name="Hauser L."/>
            <person name="Markowitz V."/>
            <person name="Cheng J.-F."/>
            <person name="Hugenholtz P."/>
            <person name="Woyke T."/>
            <person name="Wu D."/>
            <person name="Spring S."/>
            <person name="Schroeder M."/>
            <person name="Brambilla E."/>
            <person name="Klenk H.-P."/>
            <person name="Eisen J.A."/>
        </authorList>
    </citation>
    <scope>NUCLEOTIDE SEQUENCE [LARGE SCALE GENOMIC DNA]</scope>
    <source>
        <strain evidence="11">DSM 15908 / JCM 11604 / IC-154</strain>
    </source>
</reference>
<protein>
    <recommendedName>
        <fullName evidence="2 8">Asparagine--tRNA ligase</fullName>
        <ecNumber evidence="2 8">6.1.1.22</ecNumber>
    </recommendedName>
</protein>
<evidence type="ECO:0000256" key="2">
    <source>
        <dbReference type="ARBA" id="ARBA00012816"/>
    </source>
</evidence>
<dbReference type="GO" id="GO:0004816">
    <property type="term" value="F:asparagine-tRNA ligase activity"/>
    <property type="evidence" value="ECO:0007669"/>
    <property type="project" value="UniProtKB-UniRule"/>
</dbReference>
<dbReference type="InterPro" id="IPR045864">
    <property type="entry name" value="aa-tRNA-synth_II/BPL/LPL"/>
</dbReference>
<evidence type="ECO:0000256" key="6">
    <source>
        <dbReference type="ARBA" id="ARBA00022917"/>
    </source>
</evidence>
<evidence type="ECO:0000313" key="10">
    <source>
        <dbReference type="EMBL" id="AFZ71103.1"/>
    </source>
</evidence>
<evidence type="ECO:0000256" key="3">
    <source>
        <dbReference type="ARBA" id="ARBA00022598"/>
    </source>
</evidence>
<feature type="domain" description="Aminoacyl-transfer RNA synthetases class-II family profile" evidence="9">
    <location>
        <begin position="136"/>
        <end position="436"/>
    </location>
</feature>
<dbReference type="InterPro" id="IPR004364">
    <property type="entry name" value="Aa-tRNA-synt_II"/>
</dbReference>
<dbReference type="KEGG" id="clg:Calag_1395"/>
<organism evidence="10 11">
    <name type="scientific">Caldisphaera lagunensis (strain DSM 15908 / JCM 11604 / ANMR 0165 / IC-154)</name>
    <dbReference type="NCBI Taxonomy" id="1056495"/>
    <lineage>
        <taxon>Archaea</taxon>
        <taxon>Thermoproteota</taxon>
        <taxon>Thermoprotei</taxon>
        <taxon>Acidilobales</taxon>
        <taxon>Caldisphaeraceae</taxon>
        <taxon>Caldisphaera</taxon>
    </lineage>
</organism>
<keyword evidence="7 10" id="KW-0030">Aminoacyl-tRNA synthetase</keyword>
<evidence type="ECO:0000256" key="8">
    <source>
        <dbReference type="NCBIfam" id="TIGR00457"/>
    </source>
</evidence>
<evidence type="ECO:0000256" key="7">
    <source>
        <dbReference type="ARBA" id="ARBA00023146"/>
    </source>
</evidence>
<dbReference type="Proteomes" id="UP000010469">
    <property type="component" value="Chromosome"/>
</dbReference>
<proteinExistence type="inferred from homology"/>
<dbReference type="HOGENOM" id="CLU_004553_2_0_2"/>
<dbReference type="InterPro" id="IPR004522">
    <property type="entry name" value="Asn-tRNA-ligase"/>
</dbReference>
<keyword evidence="4" id="KW-0547">Nucleotide-binding</keyword>
<dbReference type="Gene3D" id="2.40.50.140">
    <property type="entry name" value="Nucleic acid-binding proteins"/>
    <property type="match status" value="1"/>
</dbReference>
<dbReference type="EMBL" id="CP003378">
    <property type="protein sequence ID" value="AFZ71103.1"/>
    <property type="molecule type" value="Genomic_DNA"/>
</dbReference>
<dbReference type="NCBIfam" id="NF003483">
    <property type="entry name" value="PRK05159.1"/>
    <property type="match status" value="1"/>
</dbReference>
<dbReference type="GO" id="GO:0006421">
    <property type="term" value="P:asparaginyl-tRNA aminoacylation"/>
    <property type="evidence" value="ECO:0007669"/>
    <property type="project" value="UniProtKB-UniRule"/>
</dbReference>
<dbReference type="GO" id="GO:0003676">
    <property type="term" value="F:nucleic acid binding"/>
    <property type="evidence" value="ECO:0007669"/>
    <property type="project" value="InterPro"/>
</dbReference>
<dbReference type="InterPro" id="IPR004365">
    <property type="entry name" value="NA-bd_OB_tRNA"/>
</dbReference>
<dbReference type="NCBIfam" id="NF003037">
    <property type="entry name" value="PRK03932.1"/>
    <property type="match status" value="1"/>
</dbReference>
<keyword evidence="5" id="KW-0067">ATP-binding</keyword>
<dbReference type="EC" id="6.1.1.22" evidence="2 8"/>
<dbReference type="CDD" id="cd00776">
    <property type="entry name" value="AsxRS_core"/>
    <property type="match status" value="1"/>
</dbReference>
<dbReference type="SUPFAM" id="SSF50249">
    <property type="entry name" value="Nucleic acid-binding proteins"/>
    <property type="match status" value="1"/>
</dbReference>
<evidence type="ECO:0000256" key="1">
    <source>
        <dbReference type="ARBA" id="ARBA00008226"/>
    </source>
</evidence>
<evidence type="ECO:0000256" key="4">
    <source>
        <dbReference type="ARBA" id="ARBA00022741"/>
    </source>
</evidence>
<dbReference type="InterPro" id="IPR012340">
    <property type="entry name" value="NA-bd_OB-fold"/>
</dbReference>
<dbReference type="STRING" id="1056495.Calag_1395"/>
<gene>
    <name evidence="10" type="ordered locus">Calag_1395</name>
</gene>
<keyword evidence="11" id="KW-1185">Reference proteome</keyword>
<dbReference type="PRINTS" id="PR01042">
    <property type="entry name" value="TRNASYNTHASP"/>
</dbReference>
<dbReference type="InterPro" id="IPR006195">
    <property type="entry name" value="aa-tRNA-synth_II"/>
</dbReference>
<evidence type="ECO:0000313" key="11">
    <source>
        <dbReference type="Proteomes" id="UP000010469"/>
    </source>
</evidence>
<dbReference type="RefSeq" id="WP_015233000.1">
    <property type="nucleotide sequence ID" value="NC_019791.1"/>
</dbReference>
<dbReference type="PANTHER" id="PTHR22594:SF34">
    <property type="entry name" value="ASPARAGINE--TRNA LIGASE, MITOCHONDRIAL-RELATED"/>
    <property type="match status" value="1"/>
</dbReference>
<keyword evidence="3" id="KW-0436">Ligase</keyword>
<dbReference type="eggNOG" id="arCOG00407">
    <property type="taxonomic scope" value="Archaea"/>
</dbReference>
<dbReference type="PANTHER" id="PTHR22594">
    <property type="entry name" value="ASPARTYL/LYSYL-TRNA SYNTHETASE"/>
    <property type="match status" value="1"/>
</dbReference>
<name>L0AB37_CALLD</name>
<keyword evidence="6" id="KW-0648">Protein biosynthesis</keyword>
<dbReference type="GeneID" id="14212655"/>
<dbReference type="GO" id="GO:0005524">
    <property type="term" value="F:ATP binding"/>
    <property type="evidence" value="ECO:0007669"/>
    <property type="project" value="UniProtKB-KW"/>
</dbReference>
<dbReference type="OrthoDB" id="5908at2157"/>
<dbReference type="Pfam" id="PF00152">
    <property type="entry name" value="tRNA-synt_2"/>
    <property type="match status" value="1"/>
</dbReference>
<dbReference type="PROSITE" id="PS50862">
    <property type="entry name" value="AA_TRNA_LIGASE_II"/>
    <property type="match status" value="1"/>
</dbReference>
<dbReference type="InterPro" id="IPR002312">
    <property type="entry name" value="Asp/Asn-tRNA-synth_IIb"/>
</dbReference>